<evidence type="ECO:0000259" key="5">
    <source>
        <dbReference type="Pfam" id="PF17853"/>
    </source>
</evidence>
<evidence type="ECO:0000259" key="3">
    <source>
        <dbReference type="Pfam" id="PF13556"/>
    </source>
</evidence>
<dbReference type="Proteomes" id="UP000294911">
    <property type="component" value="Unassembled WGS sequence"/>
</dbReference>
<keyword evidence="7" id="KW-1185">Reference proteome</keyword>
<dbReference type="InterPro" id="IPR025736">
    <property type="entry name" value="PucR_C-HTH_dom"/>
</dbReference>
<dbReference type="InterPro" id="IPR042070">
    <property type="entry name" value="PucR_C-HTH_sf"/>
</dbReference>
<comment type="caution">
    <text evidence="6">The sequence shown here is derived from an EMBL/GenBank/DDBJ whole genome shotgun (WGS) entry which is preliminary data.</text>
</comment>
<keyword evidence="6" id="KW-0238">DNA-binding</keyword>
<evidence type="ECO:0000256" key="2">
    <source>
        <dbReference type="SAM" id="MobiDB-lite"/>
    </source>
</evidence>
<sequence>MTIERQQAPPLQWVARWLDTELDALLDSLVDGELAELPELAVARDDPRAEIRHSVRVHLIALADGLNRSPLEGELTLPAFISRHTRALARQDVPSLPALLRAFEKIHAGVWQRLTAALREGPFHVAKERRAEVLEQASAQLFAYFQLASNETASAYATERALLERRAMSQRSTVVNGLLNGSVTTTAAEQALGYDLNAVHVGYVAWVDELSDLDRLDTALATLSEHLRPRQHLSVPAGERTQFGWITCHNGSWLEILRGYRLPEGIHCAWGSPQQGADGFRASHRDALEARRVGETTGLARGNRAVLFDDVAIASLASRDLCSASAFVHRQLDKLAGTDELAGRLLETLRVYLNELASPTRAARRLHVHPNTVVKRVERIEAMLGRRVDPASLALRVAVELAPMVRLQPRSSTPLSSDPTVPVDAAPAPRASSG</sequence>
<feature type="domain" description="CdaR GGDEF-like" evidence="5">
    <location>
        <begin position="187"/>
        <end position="293"/>
    </location>
</feature>
<dbReference type="Pfam" id="PF14361">
    <property type="entry name" value="RsbRD_N"/>
    <property type="match status" value="1"/>
</dbReference>
<dbReference type="InterPro" id="IPR041522">
    <property type="entry name" value="CdaR_GGDEF"/>
</dbReference>
<dbReference type="GO" id="GO:0003677">
    <property type="term" value="F:DNA binding"/>
    <property type="evidence" value="ECO:0007669"/>
    <property type="project" value="UniProtKB-KW"/>
</dbReference>
<dbReference type="EMBL" id="SLXQ01000005">
    <property type="protein sequence ID" value="TCP52995.1"/>
    <property type="molecule type" value="Genomic_DNA"/>
</dbReference>
<feature type="domain" description="PucR C-terminal helix-turn-helix" evidence="3">
    <location>
        <begin position="345"/>
        <end position="400"/>
    </location>
</feature>
<dbReference type="PANTHER" id="PTHR33744">
    <property type="entry name" value="CARBOHYDRATE DIACID REGULATOR"/>
    <property type="match status" value="1"/>
</dbReference>
<dbReference type="InterPro" id="IPR025751">
    <property type="entry name" value="RsbRD_N_dom"/>
</dbReference>
<dbReference type="InterPro" id="IPR051448">
    <property type="entry name" value="CdaR-like_regulators"/>
</dbReference>
<dbReference type="AlphaFoldDB" id="A0A4R2R0R1"/>
<evidence type="ECO:0000259" key="4">
    <source>
        <dbReference type="Pfam" id="PF14361"/>
    </source>
</evidence>
<dbReference type="Pfam" id="PF17853">
    <property type="entry name" value="GGDEF_2"/>
    <property type="match status" value="1"/>
</dbReference>
<dbReference type="Pfam" id="PF13556">
    <property type="entry name" value="HTH_30"/>
    <property type="match status" value="1"/>
</dbReference>
<comment type="similarity">
    <text evidence="1">Belongs to the CdaR family.</text>
</comment>
<feature type="compositionally biased region" description="Low complexity" evidence="2">
    <location>
        <begin position="418"/>
        <end position="434"/>
    </location>
</feature>
<feature type="region of interest" description="Disordered" evidence="2">
    <location>
        <begin position="409"/>
        <end position="434"/>
    </location>
</feature>
<evidence type="ECO:0000256" key="1">
    <source>
        <dbReference type="ARBA" id="ARBA00006754"/>
    </source>
</evidence>
<evidence type="ECO:0000313" key="7">
    <source>
        <dbReference type="Proteomes" id="UP000294911"/>
    </source>
</evidence>
<reference evidence="6 7" key="1">
    <citation type="submission" date="2019-03" db="EMBL/GenBank/DDBJ databases">
        <title>Genomic Encyclopedia of Type Strains, Phase IV (KMG-IV): sequencing the most valuable type-strain genomes for metagenomic binning, comparative biology and taxonomic classification.</title>
        <authorList>
            <person name="Goeker M."/>
        </authorList>
    </citation>
    <scope>NUCLEOTIDE SEQUENCE [LARGE SCALE GENOMIC DNA]</scope>
    <source>
        <strain evidence="6 7">DSM 45765</strain>
    </source>
</reference>
<protein>
    <submittedName>
        <fullName evidence="6">DNA-binding PucR family transcriptional regulator</fullName>
    </submittedName>
</protein>
<proteinExistence type="inferred from homology"/>
<gene>
    <name evidence="6" type="ORF">EV191_10556</name>
</gene>
<organism evidence="6 7">
    <name type="scientific">Tamaricihabitans halophyticus</name>
    <dbReference type="NCBI Taxonomy" id="1262583"/>
    <lineage>
        <taxon>Bacteria</taxon>
        <taxon>Bacillati</taxon>
        <taxon>Actinomycetota</taxon>
        <taxon>Actinomycetes</taxon>
        <taxon>Pseudonocardiales</taxon>
        <taxon>Pseudonocardiaceae</taxon>
        <taxon>Tamaricihabitans</taxon>
    </lineage>
</organism>
<name>A0A4R2R0R1_9PSEU</name>
<dbReference type="PANTHER" id="PTHR33744:SF1">
    <property type="entry name" value="DNA-BINDING TRANSCRIPTIONAL ACTIVATOR ADER"/>
    <property type="match status" value="1"/>
</dbReference>
<evidence type="ECO:0000313" key="6">
    <source>
        <dbReference type="EMBL" id="TCP52995.1"/>
    </source>
</evidence>
<accession>A0A4R2R0R1</accession>
<feature type="domain" description="RsbT co-antagonist protein RsbRD N-terminal" evidence="4">
    <location>
        <begin position="23"/>
        <end position="171"/>
    </location>
</feature>
<dbReference type="Gene3D" id="1.10.10.2840">
    <property type="entry name" value="PucR C-terminal helix-turn-helix domain"/>
    <property type="match status" value="1"/>
</dbReference>